<protein>
    <submittedName>
        <fullName evidence="1">Uncharacterized protein</fullName>
    </submittedName>
</protein>
<reference evidence="1" key="1">
    <citation type="submission" date="2021-02" db="EMBL/GenBank/DDBJ databases">
        <authorList>
            <consortium name="DOE Joint Genome Institute"/>
            <person name="Ahrendt S."/>
            <person name="Looney B.P."/>
            <person name="Miyauchi S."/>
            <person name="Morin E."/>
            <person name="Drula E."/>
            <person name="Courty P.E."/>
            <person name="Chicoki N."/>
            <person name="Fauchery L."/>
            <person name="Kohler A."/>
            <person name="Kuo A."/>
            <person name="Labutti K."/>
            <person name="Pangilinan J."/>
            <person name="Lipzen A."/>
            <person name="Riley R."/>
            <person name="Andreopoulos W."/>
            <person name="He G."/>
            <person name="Johnson J."/>
            <person name="Barry K.W."/>
            <person name="Grigoriev I.V."/>
            <person name="Nagy L."/>
            <person name="Hibbett D."/>
            <person name="Henrissat B."/>
            <person name="Matheny P.B."/>
            <person name="Labbe J."/>
            <person name="Martin F."/>
        </authorList>
    </citation>
    <scope>NUCLEOTIDE SEQUENCE</scope>
    <source>
        <strain evidence="1">FP105234-sp</strain>
    </source>
</reference>
<name>A0ACB8R2A0_9AGAM</name>
<accession>A0ACB8R2A0</accession>
<evidence type="ECO:0000313" key="2">
    <source>
        <dbReference type="Proteomes" id="UP000814033"/>
    </source>
</evidence>
<sequence length="232" mass="25970">TPPGPFNSAHTWISTILDAKLRTTHDPFFGALHVFLNSLLERQYDGAPFILGHPDPDSQNVLVDETGEVSGLIDWDNVEICPRQLGALAFPLWITVDWDPIMYCLYADKPHCDTREDLHMYRNIIMMAIHSEHTRRQVVYHLGAYMFGPTWLTIKLVDGIKGSAWFNRDPNAVAEVKESSPPPESDKNRLEEYVTPEEEDVQTSDGSNESDGEDDDAGSSNGLNDSDDAVVP</sequence>
<organism evidence="1 2">
    <name type="scientific">Auriscalpium vulgare</name>
    <dbReference type="NCBI Taxonomy" id="40419"/>
    <lineage>
        <taxon>Eukaryota</taxon>
        <taxon>Fungi</taxon>
        <taxon>Dikarya</taxon>
        <taxon>Basidiomycota</taxon>
        <taxon>Agaricomycotina</taxon>
        <taxon>Agaricomycetes</taxon>
        <taxon>Russulales</taxon>
        <taxon>Auriscalpiaceae</taxon>
        <taxon>Auriscalpium</taxon>
    </lineage>
</organism>
<proteinExistence type="predicted"/>
<feature type="non-terminal residue" evidence="1">
    <location>
        <position position="1"/>
    </location>
</feature>
<gene>
    <name evidence="1" type="ORF">FA95DRAFT_1578466</name>
</gene>
<comment type="caution">
    <text evidence="1">The sequence shown here is derived from an EMBL/GenBank/DDBJ whole genome shotgun (WGS) entry which is preliminary data.</text>
</comment>
<keyword evidence="2" id="KW-1185">Reference proteome</keyword>
<dbReference type="EMBL" id="MU276631">
    <property type="protein sequence ID" value="KAI0037992.1"/>
    <property type="molecule type" value="Genomic_DNA"/>
</dbReference>
<reference evidence="1" key="2">
    <citation type="journal article" date="2022" name="New Phytol.">
        <title>Evolutionary transition to the ectomycorrhizal habit in the genomes of a hyperdiverse lineage of mushroom-forming fungi.</title>
        <authorList>
            <person name="Looney B."/>
            <person name="Miyauchi S."/>
            <person name="Morin E."/>
            <person name="Drula E."/>
            <person name="Courty P.E."/>
            <person name="Kohler A."/>
            <person name="Kuo A."/>
            <person name="LaButti K."/>
            <person name="Pangilinan J."/>
            <person name="Lipzen A."/>
            <person name="Riley R."/>
            <person name="Andreopoulos W."/>
            <person name="He G."/>
            <person name="Johnson J."/>
            <person name="Nolan M."/>
            <person name="Tritt A."/>
            <person name="Barry K.W."/>
            <person name="Grigoriev I.V."/>
            <person name="Nagy L.G."/>
            <person name="Hibbett D."/>
            <person name="Henrissat B."/>
            <person name="Matheny P.B."/>
            <person name="Labbe J."/>
            <person name="Martin F.M."/>
        </authorList>
    </citation>
    <scope>NUCLEOTIDE SEQUENCE</scope>
    <source>
        <strain evidence="1">FP105234-sp</strain>
    </source>
</reference>
<evidence type="ECO:0000313" key="1">
    <source>
        <dbReference type="EMBL" id="KAI0037992.1"/>
    </source>
</evidence>
<dbReference type="Proteomes" id="UP000814033">
    <property type="component" value="Unassembled WGS sequence"/>
</dbReference>